<name>X1G607_9ZZZZ</name>
<dbReference type="EMBL" id="BARU01007027">
    <property type="protein sequence ID" value="GAH40280.1"/>
    <property type="molecule type" value="Genomic_DNA"/>
</dbReference>
<evidence type="ECO:0000313" key="1">
    <source>
        <dbReference type="EMBL" id="GAH40280.1"/>
    </source>
</evidence>
<reference evidence="1" key="1">
    <citation type="journal article" date="2014" name="Front. Microbiol.">
        <title>High frequency of phylogenetically diverse reductive dehalogenase-homologous genes in deep subseafloor sedimentary metagenomes.</title>
        <authorList>
            <person name="Kawai M."/>
            <person name="Futagami T."/>
            <person name="Toyoda A."/>
            <person name="Takaki Y."/>
            <person name="Nishi S."/>
            <person name="Hori S."/>
            <person name="Arai W."/>
            <person name="Tsubouchi T."/>
            <person name="Morono Y."/>
            <person name="Uchiyama I."/>
            <person name="Ito T."/>
            <person name="Fujiyama A."/>
            <person name="Inagaki F."/>
            <person name="Takami H."/>
        </authorList>
    </citation>
    <scope>NUCLEOTIDE SEQUENCE</scope>
    <source>
        <strain evidence="1">Expedition CK06-06</strain>
    </source>
</reference>
<organism evidence="1">
    <name type="scientific">marine sediment metagenome</name>
    <dbReference type="NCBI Taxonomy" id="412755"/>
    <lineage>
        <taxon>unclassified sequences</taxon>
        <taxon>metagenomes</taxon>
        <taxon>ecological metagenomes</taxon>
    </lineage>
</organism>
<comment type="caution">
    <text evidence="1">The sequence shown here is derived from an EMBL/GenBank/DDBJ whole genome shotgun (WGS) entry which is preliminary data.</text>
</comment>
<proteinExistence type="predicted"/>
<accession>X1G607</accession>
<sequence>MDGHCKRCYHFSTCNRESGRSRCEDWCPLTKTGKYYYDDKYSNALYSLRDGIDDILHHYKKEDDFLRRVKELEPILKSIIYDYKRSTGVYWR</sequence>
<gene>
    <name evidence="1" type="ORF">S03H2_13859</name>
</gene>
<dbReference type="AlphaFoldDB" id="X1G607"/>
<protein>
    <submittedName>
        <fullName evidence="1">Uncharacterized protein</fullName>
    </submittedName>
</protein>